<feature type="transmembrane region" description="Helical" evidence="1">
    <location>
        <begin position="12"/>
        <end position="34"/>
    </location>
</feature>
<dbReference type="EMBL" id="JAEPRA010000020">
    <property type="protein sequence ID" value="KAG2173081.1"/>
    <property type="molecule type" value="Genomic_DNA"/>
</dbReference>
<feature type="transmembrane region" description="Helical" evidence="1">
    <location>
        <begin position="222"/>
        <end position="240"/>
    </location>
</feature>
<evidence type="ECO:0000256" key="1">
    <source>
        <dbReference type="SAM" id="Phobius"/>
    </source>
</evidence>
<dbReference type="AlphaFoldDB" id="A0A8H7PFN6"/>
<gene>
    <name evidence="2" type="ORF">INT44_007054</name>
</gene>
<dbReference type="Proteomes" id="UP000612746">
    <property type="component" value="Unassembled WGS sequence"/>
</dbReference>
<sequence>MLSTFSINFTTFLVAQSEAALSFITAMAAIVFLMNFDQQGSVHRPLRFLLATYIFGVIAAFIIVASQYEFYSWSKAAVISTIFIYLFILSGFGLLLGIDGKNFHTPQSGPEIRFISPLYYLIRIITMATLIAAMCSYPVILKHGATKIYFIEKKIFWIAIVSQWCVTILKIVMKYSYRGMMAKEKIKETTSNRVRIYGLFIAMVIVCEIHGAILLSYPPTNWTNMAGVVAVGFLIGIVYYKSAVTKHTLHCEPIDEYLTSKKLSLANGDEV</sequence>
<organism evidence="2 3">
    <name type="scientific">Umbelopsis vinacea</name>
    <dbReference type="NCBI Taxonomy" id="44442"/>
    <lineage>
        <taxon>Eukaryota</taxon>
        <taxon>Fungi</taxon>
        <taxon>Fungi incertae sedis</taxon>
        <taxon>Mucoromycota</taxon>
        <taxon>Mucoromycotina</taxon>
        <taxon>Umbelopsidomycetes</taxon>
        <taxon>Umbelopsidales</taxon>
        <taxon>Umbelopsidaceae</taxon>
        <taxon>Umbelopsis</taxon>
    </lineage>
</organism>
<keyword evidence="1" id="KW-0472">Membrane</keyword>
<feature type="transmembrane region" description="Helical" evidence="1">
    <location>
        <begin position="46"/>
        <end position="65"/>
    </location>
</feature>
<keyword evidence="3" id="KW-1185">Reference proteome</keyword>
<feature type="transmembrane region" description="Helical" evidence="1">
    <location>
        <begin position="155"/>
        <end position="173"/>
    </location>
</feature>
<proteinExistence type="predicted"/>
<evidence type="ECO:0000313" key="3">
    <source>
        <dbReference type="Proteomes" id="UP000612746"/>
    </source>
</evidence>
<keyword evidence="1" id="KW-1133">Transmembrane helix</keyword>
<accession>A0A8H7PFN6</accession>
<keyword evidence="1" id="KW-0812">Transmembrane</keyword>
<reference evidence="2" key="1">
    <citation type="submission" date="2020-12" db="EMBL/GenBank/DDBJ databases">
        <title>Metabolic potential, ecology and presence of endohyphal bacteria is reflected in genomic diversity of Mucoromycotina.</title>
        <authorList>
            <person name="Muszewska A."/>
            <person name="Okrasinska A."/>
            <person name="Steczkiewicz K."/>
            <person name="Drgas O."/>
            <person name="Orlowska M."/>
            <person name="Perlinska-Lenart U."/>
            <person name="Aleksandrzak-Piekarczyk T."/>
            <person name="Szatraj K."/>
            <person name="Zielenkiewicz U."/>
            <person name="Pilsyk S."/>
            <person name="Malc E."/>
            <person name="Mieczkowski P."/>
            <person name="Kruszewska J.S."/>
            <person name="Biernat P."/>
            <person name="Pawlowska J."/>
        </authorList>
    </citation>
    <scope>NUCLEOTIDE SEQUENCE</scope>
    <source>
        <strain evidence="2">WA0000051536</strain>
    </source>
</reference>
<comment type="caution">
    <text evidence="2">The sequence shown here is derived from an EMBL/GenBank/DDBJ whole genome shotgun (WGS) entry which is preliminary data.</text>
</comment>
<feature type="transmembrane region" description="Helical" evidence="1">
    <location>
        <begin position="118"/>
        <end position="140"/>
    </location>
</feature>
<feature type="transmembrane region" description="Helical" evidence="1">
    <location>
        <begin position="194"/>
        <end position="216"/>
    </location>
</feature>
<evidence type="ECO:0000313" key="2">
    <source>
        <dbReference type="EMBL" id="KAG2173081.1"/>
    </source>
</evidence>
<protein>
    <submittedName>
        <fullName evidence="2">Uncharacterized protein</fullName>
    </submittedName>
</protein>
<name>A0A8H7PFN6_9FUNG</name>
<feature type="transmembrane region" description="Helical" evidence="1">
    <location>
        <begin position="77"/>
        <end position="98"/>
    </location>
</feature>